<dbReference type="EMBL" id="QKYT01000250">
    <property type="protein sequence ID" value="RIA88736.1"/>
    <property type="molecule type" value="Genomic_DNA"/>
</dbReference>
<dbReference type="InterPro" id="IPR028036">
    <property type="entry name" value="DMAC1-like_dom"/>
</dbReference>
<keyword evidence="2" id="KW-0472">Membrane</keyword>
<comment type="caution">
    <text evidence="4">The sequence shown here is derived from an EMBL/GenBank/DDBJ whole genome shotgun (WGS) entry which is preliminary data.</text>
</comment>
<protein>
    <recommendedName>
        <fullName evidence="3">Distal membrane-arm assembly complex protein 1-like domain-containing protein</fullName>
    </recommendedName>
</protein>
<reference evidence="4 5" key="1">
    <citation type="submission" date="2018-06" db="EMBL/GenBank/DDBJ databases">
        <title>Comparative genomics reveals the genomic features of Rhizophagus irregularis, R. cerebriforme, R. diaphanum and Gigaspora rosea, and their symbiotic lifestyle signature.</title>
        <authorList>
            <person name="Morin E."/>
            <person name="San Clemente H."/>
            <person name="Chen E.C.H."/>
            <person name="De La Providencia I."/>
            <person name="Hainaut M."/>
            <person name="Kuo A."/>
            <person name="Kohler A."/>
            <person name="Murat C."/>
            <person name="Tang N."/>
            <person name="Roy S."/>
            <person name="Loubradou J."/>
            <person name="Henrissat B."/>
            <person name="Grigoriev I.V."/>
            <person name="Corradi N."/>
            <person name="Roux C."/>
            <person name="Martin F.M."/>
        </authorList>
    </citation>
    <scope>NUCLEOTIDE SEQUENCE [LARGE SCALE GENOMIC DNA]</scope>
    <source>
        <strain evidence="4 5">DAOM 227022</strain>
    </source>
</reference>
<feature type="transmembrane region" description="Helical" evidence="2">
    <location>
        <begin position="67"/>
        <end position="88"/>
    </location>
</feature>
<sequence>MPSENMSSMLTNVKNISNETTTQHIQEQRKEYEDCLSCRLIGTATFWGLGTYTIYHSYAHNPNLSRGFRLGLAFVGIGFIQIGFYRLLR</sequence>
<keyword evidence="2" id="KW-0812">Transmembrane</keyword>
<evidence type="ECO:0000256" key="2">
    <source>
        <dbReference type="SAM" id="Phobius"/>
    </source>
</evidence>
<feature type="transmembrane region" description="Helical" evidence="2">
    <location>
        <begin position="36"/>
        <end position="55"/>
    </location>
</feature>
<proteinExistence type="predicted"/>
<feature type="region of interest" description="Disordered" evidence="1">
    <location>
        <begin position="1"/>
        <end position="25"/>
    </location>
</feature>
<feature type="domain" description="Distal membrane-arm assembly complex protein 1-like" evidence="3">
    <location>
        <begin position="34"/>
        <end position="72"/>
    </location>
</feature>
<dbReference type="AlphaFoldDB" id="A0A397SVT0"/>
<dbReference type="OrthoDB" id="6604875at2759"/>
<evidence type="ECO:0000259" key="3">
    <source>
        <dbReference type="Pfam" id="PF15055"/>
    </source>
</evidence>
<evidence type="ECO:0000313" key="5">
    <source>
        <dbReference type="Proteomes" id="UP000265703"/>
    </source>
</evidence>
<keyword evidence="5" id="KW-1185">Reference proteome</keyword>
<keyword evidence="2" id="KW-1133">Transmembrane helix</keyword>
<name>A0A397SVT0_9GLOM</name>
<dbReference type="Proteomes" id="UP000265703">
    <property type="component" value="Unassembled WGS sequence"/>
</dbReference>
<evidence type="ECO:0000313" key="4">
    <source>
        <dbReference type="EMBL" id="RIA88736.1"/>
    </source>
</evidence>
<evidence type="ECO:0000256" key="1">
    <source>
        <dbReference type="SAM" id="MobiDB-lite"/>
    </source>
</evidence>
<gene>
    <name evidence="4" type="ORF">C1645_774276</name>
</gene>
<dbReference type="Pfam" id="PF15055">
    <property type="entry name" value="DMAC1_Dmo2"/>
    <property type="match status" value="1"/>
</dbReference>
<accession>A0A397SVT0</accession>
<organism evidence="4 5">
    <name type="scientific">Glomus cerebriforme</name>
    <dbReference type="NCBI Taxonomy" id="658196"/>
    <lineage>
        <taxon>Eukaryota</taxon>
        <taxon>Fungi</taxon>
        <taxon>Fungi incertae sedis</taxon>
        <taxon>Mucoromycota</taxon>
        <taxon>Glomeromycotina</taxon>
        <taxon>Glomeromycetes</taxon>
        <taxon>Glomerales</taxon>
        <taxon>Glomeraceae</taxon>
        <taxon>Glomus</taxon>
    </lineage>
</organism>